<organism evidence="1 2">
    <name type="scientific">Scutellospora calospora</name>
    <dbReference type="NCBI Taxonomy" id="85575"/>
    <lineage>
        <taxon>Eukaryota</taxon>
        <taxon>Fungi</taxon>
        <taxon>Fungi incertae sedis</taxon>
        <taxon>Mucoromycota</taxon>
        <taxon>Glomeromycotina</taxon>
        <taxon>Glomeromycetes</taxon>
        <taxon>Diversisporales</taxon>
        <taxon>Gigasporaceae</taxon>
        <taxon>Scutellospora</taxon>
    </lineage>
</organism>
<sequence>MPESSQLTIMQSFNKVKKYAFNNPKQKNLNNNIVALIIEKLQPFSIIQSRAFKRIIEDNLKIKHIVISDTVDNRSNIKLCLEKLKRKYGIYKVHCFGHTLQLAIHDVLKGCSEIANLIKKCKDVILHFSGSPKQKQFLLEAQIEMENWNNFLFVVHDVSTRWNSTFYLLK</sequence>
<comment type="caution">
    <text evidence="1">The sequence shown here is derived from an EMBL/GenBank/DDBJ whole genome shotgun (WGS) entry which is preliminary data.</text>
</comment>
<evidence type="ECO:0000313" key="2">
    <source>
        <dbReference type="Proteomes" id="UP000789860"/>
    </source>
</evidence>
<dbReference type="Proteomes" id="UP000789860">
    <property type="component" value="Unassembled WGS sequence"/>
</dbReference>
<gene>
    <name evidence="1" type="ORF">SCALOS_LOCUS1670</name>
</gene>
<dbReference type="EMBL" id="CAJVPM010001218">
    <property type="protein sequence ID" value="CAG8462304.1"/>
    <property type="molecule type" value="Genomic_DNA"/>
</dbReference>
<proteinExistence type="predicted"/>
<keyword evidence="2" id="KW-1185">Reference proteome</keyword>
<evidence type="ECO:0000313" key="1">
    <source>
        <dbReference type="EMBL" id="CAG8462304.1"/>
    </source>
</evidence>
<accession>A0ACA9KAZ6</accession>
<protein>
    <submittedName>
        <fullName evidence="1">6072_t:CDS:1</fullName>
    </submittedName>
</protein>
<name>A0ACA9KAZ6_9GLOM</name>
<reference evidence="1" key="1">
    <citation type="submission" date="2021-06" db="EMBL/GenBank/DDBJ databases">
        <authorList>
            <person name="Kallberg Y."/>
            <person name="Tangrot J."/>
            <person name="Rosling A."/>
        </authorList>
    </citation>
    <scope>NUCLEOTIDE SEQUENCE</scope>
    <source>
        <strain evidence="1">AU212A</strain>
    </source>
</reference>